<dbReference type="Pfam" id="PF00069">
    <property type="entry name" value="Pkinase"/>
    <property type="match status" value="1"/>
</dbReference>
<dbReference type="PANTHER" id="PTHR24346">
    <property type="entry name" value="MAP/MICROTUBULE AFFINITY-REGULATING KINASE"/>
    <property type="match status" value="1"/>
</dbReference>
<keyword evidence="2" id="KW-0808">Transferase</keyword>
<dbReference type="EMBL" id="HBKP01007166">
    <property type="protein sequence ID" value="CAE2210919.1"/>
    <property type="molecule type" value="Transcribed_RNA"/>
</dbReference>
<dbReference type="InterPro" id="IPR000719">
    <property type="entry name" value="Prot_kinase_dom"/>
</dbReference>
<sequence>MNRRSVRFSNIQTSVSNTTPRDDQDQVTHGFDGRSHQMVSIHVVKFKTVKVRAQFQNEMVVAGLLKHINPSYICKTLEISCGEEWGSIVTGKHKSTLFDFVFETKGDRRVIEPEAKRIFTKICLGVKTLHELGIAHLDIKPENVYFDENTGVPHIFNFASAAHVTGSKGSKSFVVDRLGVRGTHECHPPELLNKCKCYDPFKVDVYCLGVLLHIMIAKYYPYSCKNEEVRAPIFDVASEHVADSGVALLKQMLDENPFNRPTIYEILRHPWVRLGARGSSPKFLRKMKKVRTSCLKKSASLKIW</sequence>
<dbReference type="InterPro" id="IPR008271">
    <property type="entry name" value="Ser/Thr_kinase_AS"/>
</dbReference>
<dbReference type="GO" id="GO:0004674">
    <property type="term" value="F:protein serine/threonine kinase activity"/>
    <property type="evidence" value="ECO:0007669"/>
    <property type="project" value="UniProtKB-KW"/>
</dbReference>
<proteinExistence type="predicted"/>
<organism evidence="8">
    <name type="scientific">Vannella robusta</name>
    <dbReference type="NCBI Taxonomy" id="1487602"/>
    <lineage>
        <taxon>Eukaryota</taxon>
        <taxon>Amoebozoa</taxon>
        <taxon>Discosea</taxon>
        <taxon>Flabellinia</taxon>
        <taxon>Vannellidae</taxon>
        <taxon>Vannella</taxon>
    </lineage>
</organism>
<name>A0A7S4HW30_9EUKA</name>
<dbReference type="SMART" id="SM00220">
    <property type="entry name" value="S_TKc"/>
    <property type="match status" value="1"/>
</dbReference>
<dbReference type="GO" id="GO:0005524">
    <property type="term" value="F:ATP binding"/>
    <property type="evidence" value="ECO:0007669"/>
    <property type="project" value="UniProtKB-KW"/>
</dbReference>
<accession>A0A7S4HW30</accession>
<dbReference type="SUPFAM" id="SSF56112">
    <property type="entry name" value="Protein kinase-like (PK-like)"/>
    <property type="match status" value="1"/>
</dbReference>
<reference evidence="8" key="1">
    <citation type="submission" date="2021-01" db="EMBL/GenBank/DDBJ databases">
        <authorList>
            <person name="Corre E."/>
            <person name="Pelletier E."/>
            <person name="Niang G."/>
            <person name="Scheremetjew M."/>
            <person name="Finn R."/>
            <person name="Kale V."/>
            <person name="Holt S."/>
            <person name="Cochrane G."/>
            <person name="Meng A."/>
            <person name="Brown T."/>
            <person name="Cohen L."/>
        </authorList>
    </citation>
    <scope>NUCLEOTIDE SEQUENCE</scope>
    <source>
        <strain evidence="8">DIVA3 518/3/11/1/6</strain>
    </source>
</reference>
<feature type="compositionally biased region" description="Basic and acidic residues" evidence="6">
    <location>
        <begin position="20"/>
        <end position="29"/>
    </location>
</feature>
<dbReference type="GO" id="GO:0035556">
    <property type="term" value="P:intracellular signal transduction"/>
    <property type="evidence" value="ECO:0007669"/>
    <property type="project" value="TreeGrafter"/>
</dbReference>
<evidence type="ECO:0000313" key="8">
    <source>
        <dbReference type="EMBL" id="CAE2210919.1"/>
    </source>
</evidence>
<evidence type="ECO:0000256" key="3">
    <source>
        <dbReference type="ARBA" id="ARBA00022741"/>
    </source>
</evidence>
<dbReference type="Gene3D" id="1.10.510.10">
    <property type="entry name" value="Transferase(Phosphotransferase) domain 1"/>
    <property type="match status" value="1"/>
</dbReference>
<evidence type="ECO:0000256" key="4">
    <source>
        <dbReference type="ARBA" id="ARBA00022777"/>
    </source>
</evidence>
<evidence type="ECO:0000256" key="6">
    <source>
        <dbReference type="SAM" id="MobiDB-lite"/>
    </source>
</evidence>
<dbReference type="PROSITE" id="PS00108">
    <property type="entry name" value="PROTEIN_KINASE_ST"/>
    <property type="match status" value="1"/>
</dbReference>
<keyword evidence="1" id="KW-0723">Serine/threonine-protein kinase</keyword>
<keyword evidence="4" id="KW-0418">Kinase</keyword>
<gene>
    <name evidence="8" type="ORF">VSP0166_LOCUS5175</name>
</gene>
<keyword evidence="3" id="KW-0547">Nucleotide-binding</keyword>
<protein>
    <recommendedName>
        <fullName evidence="7">Protein kinase domain-containing protein</fullName>
    </recommendedName>
</protein>
<evidence type="ECO:0000256" key="5">
    <source>
        <dbReference type="ARBA" id="ARBA00022840"/>
    </source>
</evidence>
<dbReference type="InterPro" id="IPR011009">
    <property type="entry name" value="Kinase-like_dom_sf"/>
</dbReference>
<feature type="domain" description="Protein kinase" evidence="7">
    <location>
        <begin position="1"/>
        <end position="272"/>
    </location>
</feature>
<evidence type="ECO:0000256" key="1">
    <source>
        <dbReference type="ARBA" id="ARBA00022527"/>
    </source>
</evidence>
<feature type="region of interest" description="Disordered" evidence="6">
    <location>
        <begin position="1"/>
        <end position="29"/>
    </location>
</feature>
<evidence type="ECO:0000256" key="2">
    <source>
        <dbReference type="ARBA" id="ARBA00022679"/>
    </source>
</evidence>
<evidence type="ECO:0000259" key="7">
    <source>
        <dbReference type="PROSITE" id="PS50011"/>
    </source>
</evidence>
<feature type="compositionally biased region" description="Polar residues" evidence="6">
    <location>
        <begin position="7"/>
        <end position="19"/>
    </location>
</feature>
<dbReference type="PANTHER" id="PTHR24346:SF82">
    <property type="entry name" value="KP78A-RELATED"/>
    <property type="match status" value="1"/>
</dbReference>
<dbReference type="AlphaFoldDB" id="A0A7S4HW30"/>
<keyword evidence="5" id="KW-0067">ATP-binding</keyword>
<dbReference type="GO" id="GO:0005737">
    <property type="term" value="C:cytoplasm"/>
    <property type="evidence" value="ECO:0007669"/>
    <property type="project" value="TreeGrafter"/>
</dbReference>
<dbReference type="PROSITE" id="PS50011">
    <property type="entry name" value="PROTEIN_KINASE_DOM"/>
    <property type="match status" value="1"/>
</dbReference>